<feature type="domain" description="PDZ" evidence="14">
    <location>
        <begin position="259"/>
        <end position="327"/>
    </location>
</feature>
<keyword evidence="7" id="KW-0574">Periplasm</keyword>
<evidence type="ECO:0000313" key="16">
    <source>
        <dbReference type="Proteomes" id="UP001431019"/>
    </source>
</evidence>
<dbReference type="RefSeq" id="WP_230513176.1">
    <property type="nucleotide sequence ID" value="NZ_JAJITD010000022.1"/>
</dbReference>
<sequence length="476" mass="49146">MTTKKYWRGSAAICVVLAVGGAYALSHRDADASVNDAQAPVSSLRATADITGSRSSAPDFSSIVTRYGPAVVHIGVKEAASIDENGDRKSGGEALGSGFIISQDGYILTNNHVVDGASSVSVKLTDGREFRARVIGKDKATDVAVVKIDASNLPTVKIGNPDSSKVGEWVVAIGSPYGFDSTVTSGIISAKSRSFSDDSPIPFIQTDVPVNPGNSGGPLFNLNGEVIGINSMIYSRTGGFQGLSFAIPIDAAMHVKDQLVRTGHVTRGRIGVGVQPLSADKAKALGLNGNGGVLVGSVDPDGPAQAAGLRQGDVIVGVNGKHVGSATELVGQVAQLSPGSDATISVWRNGGERKLSVTIGAQQSSELAQAAPRGQFQQRPQQQPQPQNRPRLGVAVRPLSEDEQQQAQLPGGVVVQQATGPAAEAGIQPGDIIVAVDGKVIRSVEQLRRMISQADDSVSVTVVRDGEQASVDVTLG</sequence>
<evidence type="ECO:0000256" key="7">
    <source>
        <dbReference type="ARBA" id="ARBA00022764"/>
    </source>
</evidence>
<feature type="region of interest" description="Disordered" evidence="12">
    <location>
        <begin position="366"/>
        <end position="390"/>
    </location>
</feature>
<dbReference type="EC" id="3.4.21.107" evidence="4"/>
<evidence type="ECO:0000256" key="4">
    <source>
        <dbReference type="ARBA" id="ARBA00013035"/>
    </source>
</evidence>
<dbReference type="PANTHER" id="PTHR22939">
    <property type="entry name" value="SERINE PROTEASE FAMILY S1C HTRA-RELATED"/>
    <property type="match status" value="1"/>
</dbReference>
<dbReference type="Gene3D" id="2.30.42.10">
    <property type="match status" value="2"/>
</dbReference>
<evidence type="ECO:0000256" key="2">
    <source>
        <dbReference type="ARBA" id="ARBA00004418"/>
    </source>
</evidence>
<dbReference type="Pfam" id="PF13365">
    <property type="entry name" value="Trypsin_2"/>
    <property type="match status" value="1"/>
</dbReference>
<dbReference type="Gene3D" id="2.40.10.120">
    <property type="match status" value="1"/>
</dbReference>
<evidence type="ECO:0000256" key="1">
    <source>
        <dbReference type="ARBA" id="ARBA00001772"/>
    </source>
</evidence>
<evidence type="ECO:0000256" key="11">
    <source>
        <dbReference type="ARBA" id="ARBA00032850"/>
    </source>
</evidence>
<evidence type="ECO:0000256" key="13">
    <source>
        <dbReference type="SAM" id="SignalP"/>
    </source>
</evidence>
<dbReference type="InterPro" id="IPR001940">
    <property type="entry name" value="Peptidase_S1C"/>
</dbReference>
<dbReference type="SUPFAM" id="SSF50156">
    <property type="entry name" value="PDZ domain-like"/>
    <property type="match status" value="2"/>
</dbReference>
<dbReference type="Pfam" id="PF13180">
    <property type="entry name" value="PDZ_2"/>
    <property type="match status" value="1"/>
</dbReference>
<protein>
    <recommendedName>
        <fullName evidence="5">Probable periplasmic serine endoprotease DegP-like</fullName>
        <ecNumber evidence="4">3.4.21.107</ecNumber>
    </recommendedName>
    <alternativeName>
        <fullName evidence="11">Protease Do</fullName>
    </alternativeName>
</protein>
<comment type="subcellular location">
    <subcellularLocation>
        <location evidence="2">Periplasm</location>
    </subcellularLocation>
</comment>
<organism evidence="15 16">
    <name type="scientific">Paraburkholderia sejongensis</name>
    <dbReference type="NCBI Taxonomy" id="2886946"/>
    <lineage>
        <taxon>Bacteria</taxon>
        <taxon>Pseudomonadati</taxon>
        <taxon>Pseudomonadota</taxon>
        <taxon>Betaproteobacteria</taxon>
        <taxon>Burkholderiales</taxon>
        <taxon>Burkholderiaceae</taxon>
        <taxon>Paraburkholderia</taxon>
    </lineage>
</organism>
<comment type="caution">
    <text evidence="15">The sequence shown here is derived from an EMBL/GenBank/DDBJ whole genome shotgun (WGS) entry which is preliminary data.</text>
</comment>
<reference evidence="15 16" key="1">
    <citation type="submission" date="2021-11" db="EMBL/GenBank/DDBJ databases">
        <authorList>
            <person name="Oh E.-T."/>
            <person name="Kim S.-B."/>
        </authorList>
    </citation>
    <scope>NUCLEOTIDE SEQUENCE [LARGE SCALE GENOMIC DNA]</scope>
    <source>
        <strain evidence="15 16">MMS20-SJTR3</strain>
    </source>
</reference>
<dbReference type="InterPro" id="IPR001478">
    <property type="entry name" value="PDZ"/>
</dbReference>
<keyword evidence="13" id="KW-0732">Signal</keyword>
<evidence type="ECO:0000256" key="6">
    <source>
        <dbReference type="ARBA" id="ARBA00022670"/>
    </source>
</evidence>
<comment type="similarity">
    <text evidence="3">Belongs to the peptidase S1C family.</text>
</comment>
<name>A0ABS8K412_9BURK</name>
<dbReference type="CDD" id="cd10839">
    <property type="entry name" value="cpPDZ1_DegP-like"/>
    <property type="match status" value="1"/>
</dbReference>
<dbReference type="Proteomes" id="UP001431019">
    <property type="component" value="Unassembled WGS sequence"/>
</dbReference>
<dbReference type="SMART" id="SM00228">
    <property type="entry name" value="PDZ"/>
    <property type="match status" value="2"/>
</dbReference>
<dbReference type="SUPFAM" id="SSF50494">
    <property type="entry name" value="Trypsin-like serine proteases"/>
    <property type="match status" value="1"/>
</dbReference>
<keyword evidence="16" id="KW-1185">Reference proteome</keyword>
<evidence type="ECO:0000256" key="9">
    <source>
        <dbReference type="ARBA" id="ARBA00022825"/>
    </source>
</evidence>
<evidence type="ECO:0000256" key="3">
    <source>
        <dbReference type="ARBA" id="ARBA00010541"/>
    </source>
</evidence>
<feature type="compositionally biased region" description="Low complexity" evidence="12">
    <location>
        <begin position="368"/>
        <end position="390"/>
    </location>
</feature>
<proteinExistence type="inferred from homology"/>
<dbReference type="EMBL" id="JAJITD010000022">
    <property type="protein sequence ID" value="MCC8396895.1"/>
    <property type="molecule type" value="Genomic_DNA"/>
</dbReference>
<keyword evidence="6" id="KW-0645">Protease</keyword>
<gene>
    <name evidence="15" type="ORF">LJ656_30420</name>
</gene>
<accession>A0ABS8K412</accession>
<dbReference type="Pfam" id="PF17820">
    <property type="entry name" value="PDZ_6"/>
    <property type="match status" value="1"/>
</dbReference>
<evidence type="ECO:0000256" key="8">
    <source>
        <dbReference type="ARBA" id="ARBA00022801"/>
    </source>
</evidence>
<evidence type="ECO:0000256" key="10">
    <source>
        <dbReference type="ARBA" id="ARBA00023016"/>
    </source>
</evidence>
<keyword evidence="9" id="KW-0720">Serine protease</keyword>
<dbReference type="PANTHER" id="PTHR22939:SF130">
    <property type="entry name" value="PERIPLASMIC SERINE ENDOPROTEASE DEGP-LIKE-RELATED"/>
    <property type="match status" value="1"/>
</dbReference>
<dbReference type="InterPro" id="IPR036034">
    <property type="entry name" value="PDZ_sf"/>
</dbReference>
<feature type="domain" description="PDZ" evidence="14">
    <location>
        <begin position="392"/>
        <end position="466"/>
    </location>
</feature>
<dbReference type="PRINTS" id="PR00834">
    <property type="entry name" value="PROTEASES2C"/>
</dbReference>
<comment type="catalytic activity">
    <reaction evidence="1">
        <text>Acts on substrates that are at least partially unfolded. The cleavage site P1 residue is normally between a pair of hydrophobic residues, such as Val-|-Val.</text>
        <dbReference type="EC" id="3.4.21.107"/>
    </reaction>
</comment>
<feature type="signal peptide" evidence="13">
    <location>
        <begin position="1"/>
        <end position="24"/>
    </location>
</feature>
<dbReference type="InterPro" id="IPR041489">
    <property type="entry name" value="PDZ_6"/>
</dbReference>
<keyword evidence="8" id="KW-0378">Hydrolase</keyword>
<dbReference type="InterPro" id="IPR009003">
    <property type="entry name" value="Peptidase_S1_PA"/>
</dbReference>
<keyword evidence="10" id="KW-0346">Stress response</keyword>
<evidence type="ECO:0000259" key="14">
    <source>
        <dbReference type="PROSITE" id="PS50106"/>
    </source>
</evidence>
<evidence type="ECO:0000256" key="12">
    <source>
        <dbReference type="SAM" id="MobiDB-lite"/>
    </source>
</evidence>
<evidence type="ECO:0000256" key="5">
    <source>
        <dbReference type="ARBA" id="ARBA00013958"/>
    </source>
</evidence>
<evidence type="ECO:0000313" key="15">
    <source>
        <dbReference type="EMBL" id="MCC8396895.1"/>
    </source>
</evidence>
<feature type="chain" id="PRO_5045522661" description="Probable periplasmic serine endoprotease DegP-like" evidence="13">
    <location>
        <begin position="25"/>
        <end position="476"/>
    </location>
</feature>
<dbReference type="PROSITE" id="PS50106">
    <property type="entry name" value="PDZ"/>
    <property type="match status" value="2"/>
</dbReference>